<keyword evidence="9" id="KW-0732">Signal</keyword>
<protein>
    <recommendedName>
        <fullName evidence="3 18">FAD:protein FMN transferase</fullName>
        <ecNumber evidence="2 18">2.7.1.180</ecNumber>
    </recommendedName>
    <alternativeName>
        <fullName evidence="15 18">Flavin transferase</fullName>
    </alternativeName>
</protein>
<evidence type="ECO:0000256" key="19">
    <source>
        <dbReference type="PIRSR" id="PIRSR006268-2"/>
    </source>
</evidence>
<keyword evidence="5 20" id="KW-0997">Cell inner membrane</keyword>
<name>A0A1A9EY52_9GAMM</name>
<dbReference type="SUPFAM" id="SSF143631">
    <property type="entry name" value="ApbE-like"/>
    <property type="match status" value="1"/>
</dbReference>
<dbReference type="InterPro" id="IPR024932">
    <property type="entry name" value="ApbE"/>
</dbReference>
<comment type="function">
    <text evidence="20">Flavin transferase that catalyzes the transfer of the FMN moiety of FAD and its covalent binding to the hydroxyl group of a threonine residue in a target flavoprotein.</text>
</comment>
<dbReference type="GO" id="GO:0016740">
    <property type="term" value="F:transferase activity"/>
    <property type="evidence" value="ECO:0007669"/>
    <property type="project" value="UniProtKB-UniRule"/>
</dbReference>
<accession>A0A1A9EY52</accession>
<dbReference type="Pfam" id="PF02424">
    <property type="entry name" value="ApbE"/>
    <property type="match status" value="1"/>
</dbReference>
<dbReference type="PANTHER" id="PTHR30040:SF2">
    <property type="entry name" value="FAD:PROTEIN FMN TRANSFERASE"/>
    <property type="match status" value="1"/>
</dbReference>
<keyword evidence="8 18" id="KW-0479">Metal-binding</keyword>
<dbReference type="Gene3D" id="3.10.520.10">
    <property type="entry name" value="ApbE-like domains"/>
    <property type="match status" value="1"/>
</dbReference>
<evidence type="ECO:0000256" key="10">
    <source>
        <dbReference type="ARBA" id="ARBA00022827"/>
    </source>
</evidence>
<evidence type="ECO:0000256" key="15">
    <source>
        <dbReference type="ARBA" id="ARBA00031306"/>
    </source>
</evidence>
<proteinExistence type="inferred from homology"/>
<evidence type="ECO:0000256" key="14">
    <source>
        <dbReference type="ARBA" id="ARBA00023288"/>
    </source>
</evidence>
<evidence type="ECO:0000256" key="18">
    <source>
        <dbReference type="PIRNR" id="PIRNR006268"/>
    </source>
</evidence>
<reference evidence="21 22" key="2">
    <citation type="journal article" date="2018" name="Int. J. Syst. Evol. Microbiol.">
        <title>Marinobacterium aestuarii sp. nov., a benzene-degrading marine bacterium isolated from estuary sediment.</title>
        <authorList>
            <person name="Bae S.S."/>
            <person name="Jung J."/>
            <person name="Chung D."/>
            <person name="Baek K."/>
        </authorList>
    </citation>
    <scope>NUCLEOTIDE SEQUENCE [LARGE SCALE GENOMIC DNA]</scope>
    <source>
        <strain evidence="21 22">ST58-10</strain>
    </source>
</reference>
<keyword evidence="11 18" id="KW-0460">Magnesium</keyword>
<feature type="binding site" evidence="19">
    <location>
        <position position="189"/>
    </location>
    <ligand>
        <name>Mg(2+)</name>
        <dbReference type="ChEBI" id="CHEBI:18420"/>
    </ligand>
</feature>
<dbReference type="KEGG" id="mars:A8C75_08040"/>
<evidence type="ECO:0000256" key="8">
    <source>
        <dbReference type="ARBA" id="ARBA00022723"/>
    </source>
</evidence>
<dbReference type="STRING" id="1821621.A8C75_08040"/>
<dbReference type="PANTHER" id="PTHR30040">
    <property type="entry name" value="THIAMINE BIOSYNTHESIS LIPOPROTEIN APBE"/>
    <property type="match status" value="1"/>
</dbReference>
<evidence type="ECO:0000256" key="12">
    <source>
        <dbReference type="ARBA" id="ARBA00023136"/>
    </source>
</evidence>
<evidence type="ECO:0000256" key="6">
    <source>
        <dbReference type="ARBA" id="ARBA00022630"/>
    </source>
</evidence>
<dbReference type="GO" id="GO:0046872">
    <property type="term" value="F:metal ion binding"/>
    <property type="evidence" value="ECO:0007669"/>
    <property type="project" value="UniProtKB-UniRule"/>
</dbReference>
<dbReference type="InterPro" id="IPR003374">
    <property type="entry name" value="ApbE-like_sf"/>
</dbReference>
<evidence type="ECO:0000256" key="3">
    <source>
        <dbReference type="ARBA" id="ARBA00016337"/>
    </source>
</evidence>
<evidence type="ECO:0000256" key="16">
    <source>
        <dbReference type="ARBA" id="ARBA00048540"/>
    </source>
</evidence>
<evidence type="ECO:0000256" key="20">
    <source>
        <dbReference type="RuleBase" id="RU363002"/>
    </source>
</evidence>
<evidence type="ECO:0000256" key="13">
    <source>
        <dbReference type="ARBA" id="ARBA00023139"/>
    </source>
</evidence>
<keyword evidence="12" id="KW-0472">Membrane</keyword>
<keyword evidence="6 18" id="KW-0285">Flavoprotein</keyword>
<dbReference type="EC" id="2.7.1.180" evidence="2 18"/>
<comment type="similarity">
    <text evidence="1 18 20">Belongs to the ApbE family.</text>
</comment>
<gene>
    <name evidence="21" type="ORF">A8C75_08040</name>
</gene>
<keyword evidence="22" id="KW-1185">Reference proteome</keyword>
<reference evidence="22" key="1">
    <citation type="submission" date="2016-05" db="EMBL/GenBank/DDBJ databases">
        <authorList>
            <person name="Baek K."/>
            <person name="Yang S.-J."/>
        </authorList>
    </citation>
    <scope>NUCLEOTIDE SEQUENCE [LARGE SCALE GENOMIC DNA]</scope>
    <source>
        <strain evidence="22">ST58-10</strain>
    </source>
</reference>
<dbReference type="PIRSF" id="PIRSF006268">
    <property type="entry name" value="ApbE"/>
    <property type="match status" value="1"/>
</dbReference>
<comment type="catalytic activity">
    <reaction evidence="16 18 20">
        <text>L-threonyl-[protein] + FAD = FMN-L-threonyl-[protein] + AMP + H(+)</text>
        <dbReference type="Rhea" id="RHEA:36847"/>
        <dbReference type="Rhea" id="RHEA-COMP:11060"/>
        <dbReference type="Rhea" id="RHEA-COMP:11061"/>
        <dbReference type="ChEBI" id="CHEBI:15378"/>
        <dbReference type="ChEBI" id="CHEBI:30013"/>
        <dbReference type="ChEBI" id="CHEBI:57692"/>
        <dbReference type="ChEBI" id="CHEBI:74257"/>
        <dbReference type="ChEBI" id="CHEBI:456215"/>
        <dbReference type="EC" id="2.7.1.180"/>
    </reaction>
</comment>
<evidence type="ECO:0000313" key="21">
    <source>
        <dbReference type="EMBL" id="ANG62443.1"/>
    </source>
</evidence>
<evidence type="ECO:0000313" key="22">
    <source>
        <dbReference type="Proteomes" id="UP000078070"/>
    </source>
</evidence>
<keyword evidence="4" id="KW-1003">Cell membrane</keyword>
<dbReference type="OrthoDB" id="9778595at2"/>
<keyword evidence="14 20" id="KW-0449">Lipoprotein</keyword>
<dbReference type="GO" id="GO:0005886">
    <property type="term" value="C:plasma membrane"/>
    <property type="evidence" value="ECO:0007669"/>
    <property type="project" value="UniProtKB-SubCell"/>
</dbReference>
<evidence type="ECO:0000256" key="11">
    <source>
        <dbReference type="ARBA" id="ARBA00022842"/>
    </source>
</evidence>
<keyword evidence="10 18" id="KW-0274">FAD</keyword>
<evidence type="ECO:0000256" key="2">
    <source>
        <dbReference type="ARBA" id="ARBA00011955"/>
    </source>
</evidence>
<evidence type="ECO:0000256" key="1">
    <source>
        <dbReference type="ARBA" id="ARBA00008282"/>
    </source>
</evidence>
<dbReference type="EMBL" id="CP015839">
    <property type="protein sequence ID" value="ANG62443.1"/>
    <property type="molecule type" value="Genomic_DNA"/>
</dbReference>
<sequence length="352" mass="38207">MVASVPKLTTKWPAASLLAIFFVWLLILSGCSSEPEQRVLSVSGATMGTTYSVKWVSAESGDESVERIGARLQQSLLDVNQSMSTYIVDSELSRFNQAGAGYSTQVSAGLFEVLQLAQTISQSTQGAFDVTVGPLVNLWGFGPDGRVTHAPEQAQIDAARQRVGYQYLQLDAPTLHASKTADLYVDLSAIAKGYGVDELARVMEHEGIDSYLVEIGGELRARGLKPDGNGWRIAIESPVDAGREVQRVITVHETGVATSGDYRNYFQEDGVRFSHTLDPLTGKPIAHQLASVTVLRPTCAEADALATALTVMGDERGYQYAIDNQIAAFFIVKSEAGFVERMTPQFEQYLSK</sequence>
<evidence type="ECO:0000256" key="5">
    <source>
        <dbReference type="ARBA" id="ARBA00022519"/>
    </source>
</evidence>
<dbReference type="FunFam" id="3.10.520.10:FF:000001">
    <property type="entry name" value="FAD:protein FMN transferase"/>
    <property type="match status" value="1"/>
</dbReference>
<evidence type="ECO:0000256" key="17">
    <source>
        <dbReference type="ARBA" id="ARBA00060485"/>
    </source>
</evidence>
<comment type="cofactor">
    <cofactor evidence="19">
        <name>Mg(2+)</name>
        <dbReference type="ChEBI" id="CHEBI:18420"/>
    </cofactor>
    <cofactor evidence="19">
        <name>Mn(2+)</name>
        <dbReference type="ChEBI" id="CHEBI:29035"/>
    </cofactor>
    <text evidence="19">Magnesium. Can also use manganese.</text>
</comment>
<dbReference type="AlphaFoldDB" id="A0A1A9EY52"/>
<evidence type="ECO:0000256" key="4">
    <source>
        <dbReference type="ARBA" id="ARBA00022475"/>
    </source>
</evidence>
<keyword evidence="13" id="KW-0564">Palmitate</keyword>
<evidence type="ECO:0000256" key="9">
    <source>
        <dbReference type="ARBA" id="ARBA00022729"/>
    </source>
</evidence>
<dbReference type="Proteomes" id="UP000078070">
    <property type="component" value="Chromosome"/>
</dbReference>
<evidence type="ECO:0000256" key="7">
    <source>
        <dbReference type="ARBA" id="ARBA00022679"/>
    </source>
</evidence>
<feature type="binding site" evidence="19">
    <location>
        <position position="307"/>
    </location>
    <ligand>
        <name>Mg(2+)</name>
        <dbReference type="ChEBI" id="CHEBI:18420"/>
    </ligand>
</feature>
<feature type="binding site" evidence="19">
    <location>
        <position position="303"/>
    </location>
    <ligand>
        <name>Mg(2+)</name>
        <dbReference type="ChEBI" id="CHEBI:18420"/>
    </ligand>
</feature>
<organism evidence="21 22">
    <name type="scientific">Marinobacterium aestuarii</name>
    <dbReference type="NCBI Taxonomy" id="1821621"/>
    <lineage>
        <taxon>Bacteria</taxon>
        <taxon>Pseudomonadati</taxon>
        <taxon>Pseudomonadota</taxon>
        <taxon>Gammaproteobacteria</taxon>
        <taxon>Oceanospirillales</taxon>
        <taxon>Oceanospirillaceae</taxon>
        <taxon>Marinobacterium</taxon>
    </lineage>
</organism>
<comment type="subcellular location">
    <subcellularLocation>
        <location evidence="17 20">Cell inner membrane</location>
        <topology evidence="17 20">Lipid-anchor</topology>
        <orientation evidence="17 20">Periplasmic side</orientation>
    </subcellularLocation>
</comment>
<keyword evidence="7 18" id="KW-0808">Transferase</keyword>
<dbReference type="PROSITE" id="PS51257">
    <property type="entry name" value="PROKAR_LIPOPROTEIN"/>
    <property type="match status" value="1"/>
</dbReference>